<accession>A0ABT4UNZ7</accession>
<keyword evidence="1" id="KW-0175">Coiled coil</keyword>
<feature type="coiled-coil region" evidence="1">
    <location>
        <begin position="4"/>
        <end position="74"/>
    </location>
</feature>
<gene>
    <name evidence="2" type="ORF">O3P16_17325</name>
</gene>
<dbReference type="Proteomes" id="UP001210231">
    <property type="component" value="Unassembled WGS sequence"/>
</dbReference>
<sequence length="81" mass="9233">MNEVNALQESLDNLQTQYGNLVEKILQKDEQIAVLKATLEANKDPEDEDIFVKYKQLKQENELLKSELESATGSAKIVKIR</sequence>
<organism evidence="2 3">
    <name type="scientific">Polluticaenibacter yanchengensis</name>
    <dbReference type="NCBI Taxonomy" id="3014562"/>
    <lineage>
        <taxon>Bacteria</taxon>
        <taxon>Pseudomonadati</taxon>
        <taxon>Bacteroidota</taxon>
        <taxon>Chitinophagia</taxon>
        <taxon>Chitinophagales</taxon>
        <taxon>Chitinophagaceae</taxon>
        <taxon>Polluticaenibacter</taxon>
    </lineage>
</organism>
<dbReference type="EMBL" id="JAQGEF010000035">
    <property type="protein sequence ID" value="MDA3616577.1"/>
    <property type="molecule type" value="Genomic_DNA"/>
</dbReference>
<comment type="caution">
    <text evidence="2">The sequence shown here is derived from an EMBL/GenBank/DDBJ whole genome shotgun (WGS) entry which is preliminary data.</text>
</comment>
<evidence type="ECO:0000313" key="2">
    <source>
        <dbReference type="EMBL" id="MDA3616577.1"/>
    </source>
</evidence>
<name>A0ABT4UNZ7_9BACT</name>
<protein>
    <submittedName>
        <fullName evidence="2">Uncharacterized protein</fullName>
    </submittedName>
</protein>
<dbReference type="RefSeq" id="WP_407032907.1">
    <property type="nucleotide sequence ID" value="NZ_JAQGEF010000035.1"/>
</dbReference>
<proteinExistence type="predicted"/>
<reference evidence="2 3" key="1">
    <citation type="submission" date="2022-12" db="EMBL/GenBank/DDBJ databases">
        <title>Chitinophagaceae gen. sp. nov., a new member of the family Chitinophagaceae, isolated from soil in a chemical factory.</title>
        <authorList>
            <person name="Ke Z."/>
        </authorList>
    </citation>
    <scope>NUCLEOTIDE SEQUENCE [LARGE SCALE GENOMIC DNA]</scope>
    <source>
        <strain evidence="2 3">LY-5</strain>
    </source>
</reference>
<keyword evidence="3" id="KW-1185">Reference proteome</keyword>
<evidence type="ECO:0000313" key="3">
    <source>
        <dbReference type="Proteomes" id="UP001210231"/>
    </source>
</evidence>
<evidence type="ECO:0000256" key="1">
    <source>
        <dbReference type="SAM" id="Coils"/>
    </source>
</evidence>